<feature type="compositionally biased region" description="Basic and acidic residues" evidence="2">
    <location>
        <begin position="1249"/>
        <end position="1264"/>
    </location>
</feature>
<feature type="region of interest" description="Disordered" evidence="2">
    <location>
        <begin position="1323"/>
        <end position="1493"/>
    </location>
</feature>
<accession>A0A9W2ZUN1</accession>
<protein>
    <submittedName>
        <fullName evidence="4 5">TALPID3 protein-like</fullName>
    </submittedName>
</protein>
<feature type="region of interest" description="Disordered" evidence="2">
    <location>
        <begin position="595"/>
        <end position="635"/>
    </location>
</feature>
<feature type="compositionally biased region" description="Polar residues" evidence="2">
    <location>
        <begin position="79"/>
        <end position="92"/>
    </location>
</feature>
<feature type="region of interest" description="Disordered" evidence="2">
    <location>
        <begin position="1818"/>
        <end position="1840"/>
    </location>
</feature>
<feature type="region of interest" description="Disordered" evidence="2">
    <location>
        <begin position="1878"/>
        <end position="1898"/>
    </location>
</feature>
<name>A0A9W2ZUN1_BIOGL</name>
<feature type="region of interest" description="Disordered" evidence="2">
    <location>
        <begin position="836"/>
        <end position="856"/>
    </location>
</feature>
<keyword evidence="1" id="KW-0175">Coiled coil</keyword>
<feature type="coiled-coil region" evidence="1">
    <location>
        <begin position="709"/>
        <end position="736"/>
    </location>
</feature>
<dbReference type="GO" id="GO:0036064">
    <property type="term" value="C:ciliary basal body"/>
    <property type="evidence" value="ECO:0007669"/>
    <property type="project" value="TreeGrafter"/>
</dbReference>
<feature type="coiled-coil region" evidence="1">
    <location>
        <begin position="401"/>
        <end position="465"/>
    </location>
</feature>
<feature type="compositionally biased region" description="Basic and acidic residues" evidence="2">
    <location>
        <begin position="1635"/>
        <end position="1674"/>
    </location>
</feature>
<dbReference type="GO" id="GO:0007224">
    <property type="term" value="P:smoothened signaling pathway"/>
    <property type="evidence" value="ECO:0007669"/>
    <property type="project" value="InterPro"/>
</dbReference>
<reference evidence="4 5" key="1">
    <citation type="submission" date="2025-04" db="UniProtKB">
        <authorList>
            <consortium name="RefSeq"/>
        </authorList>
    </citation>
    <scope>IDENTIFICATION</scope>
</reference>
<feature type="compositionally biased region" description="Pro residues" evidence="2">
    <location>
        <begin position="1266"/>
        <end position="1276"/>
    </location>
</feature>
<dbReference type="RefSeq" id="XP_055878659.1">
    <property type="nucleotide sequence ID" value="XM_056022684.1"/>
</dbReference>
<dbReference type="PANTHER" id="PTHR15721:SF2">
    <property type="entry name" value="PROTEIN TALPID3"/>
    <property type="match status" value="1"/>
</dbReference>
<dbReference type="InterPro" id="IPR029246">
    <property type="entry name" value="TALPID3"/>
</dbReference>
<dbReference type="PANTHER" id="PTHR15721">
    <property type="entry name" value="KIAA0586 PROTEIN"/>
    <property type="match status" value="1"/>
</dbReference>
<evidence type="ECO:0000313" key="4">
    <source>
        <dbReference type="RefSeq" id="XP_055878657.1"/>
    </source>
</evidence>
<dbReference type="RefSeq" id="XP_055878657.1">
    <property type="nucleotide sequence ID" value="XM_056022682.1"/>
</dbReference>
<evidence type="ECO:0000256" key="1">
    <source>
        <dbReference type="SAM" id="Coils"/>
    </source>
</evidence>
<gene>
    <name evidence="4 5" type="primary">LOC106054504</name>
</gene>
<feature type="compositionally biased region" description="Acidic residues" evidence="2">
    <location>
        <begin position="1416"/>
        <end position="1435"/>
    </location>
</feature>
<feature type="region of interest" description="Disordered" evidence="2">
    <location>
        <begin position="146"/>
        <end position="202"/>
    </location>
</feature>
<evidence type="ECO:0000313" key="3">
    <source>
        <dbReference type="Proteomes" id="UP001165740"/>
    </source>
</evidence>
<feature type="compositionally biased region" description="Polar residues" evidence="2">
    <location>
        <begin position="598"/>
        <end position="623"/>
    </location>
</feature>
<dbReference type="OMA" id="EEYMTRV"/>
<feature type="compositionally biased region" description="Polar residues" evidence="2">
    <location>
        <begin position="473"/>
        <end position="497"/>
    </location>
</feature>
<dbReference type="GeneID" id="106054504"/>
<feature type="compositionally biased region" description="Basic and acidic residues" evidence="2">
    <location>
        <begin position="626"/>
        <end position="635"/>
    </location>
</feature>
<feature type="compositionally biased region" description="Basic and acidic residues" evidence="2">
    <location>
        <begin position="501"/>
        <end position="512"/>
    </location>
</feature>
<feature type="region of interest" description="Disordered" evidence="2">
    <location>
        <begin position="1104"/>
        <end position="1128"/>
    </location>
</feature>
<feature type="region of interest" description="Disordered" evidence="2">
    <location>
        <begin position="1619"/>
        <end position="1793"/>
    </location>
</feature>
<sequence>MSLEELISITNNAVKSLVRSNTSSPNRSINGATDKLNFQSVGSPFDSPRSDTSSSNKIDCRTKAAKTASDLKVADPSKKSTQSPTHSESKSINPDEPECSQPEDITVIEIIPLEEIKPEAHQNNKDLNTNCSVSAIVTDIKKRQDLASPRSTISCRDSIKSKRSQKSSKYNVQCHVKKEHVSTNSSPRPALSDADKSIDRFSVSSDQPEIIDVYEKIKTTTSELSSTSGSSDQPEIIDVYEKIKTTTSELSSTSGSLKQMADKEESRNLPASDDYFRQYLVSGKSDSKSAGLRQGRMKSSPVEGFQCKVNDDVYISQFGLTDKQRDLKQQLAKRCDSKKPVKKFVQSKIVQAKILTDEETDQESFKPEAHTIPHSSSNVAITAAAAASAAVAAAQPLLKIQHELETKIGQLLSQISELQEKKSARVGDRHPDESGERIQWLEKQMAELNERRMEHLETLQQQQFQMQAQLLSMTRSRNRSPGSHITFSGHPTTSHVPQVSIKERDPTFEHRTGASQPPLPVNSGLGYSRRSQPYYNPETISKHQSYLNEVRELQGSHLDTPAPRDKIPKPAPYTLLQEPNKNLGFLQEILNHKETENPDTTFNVRGGYSSPTMQQALDRNNSARGRRSEKSPVDTARRLVNTLSDLEHETAASIWTNKSPARDSVLKSHNEPAPLDRYLNYPHNEGTPYPKLHHHSRERKAQELHLENLSEAKAVMKQLELTRETLESNLQQVLRSRRDMNIFTTLASSSLESQVEEQKKIEAMVNKKISSLQEDIQRDVLRGLAQQDTDILATKFEVPRQKTVARKGPAKQEINRGKAQAEYMARLAVSKSNVPHYTSDMASRGKENRTSKVKPPPKVAMIKDEKTLTRTYGKLEHQRGRTTIRDPYLHFKNPKTGRAARPAPVNESFVSGEGRSRSPPRRHHENPLESPAPRQFYFSPTRGYIPLGAGDTAPIPGQLIHMAIPLGQPRMEPGVRRSEMPMTMTGAANPVTSTPVPVTAARNVALISFPVEEDKKKKGREPELAKQVLPPIDIDSISPSSSQRSDIHIRSPQQGNVNMTFLQDMQDEKSELDLDKTMIEDNSVLEQSGEGIQLPGYEPKVSDHFGPEFPPPTSRPGPGWAAGDGQGRQSGVLVSDVMAEDLRRRDALENNAIYWLEQELMARVLSQVMPLHPQPDTNPDLNGSDVSDKEDSLLVADMIGQGGLQLFIDAGQPVNSALVQALIKEVLQEKISSMLAQRSVDGQTQAGEVKSDSEIEARGQDEPQRVPTPQPTPPASPVRSPGPALTRNVATPPESPPPAGHKFVLEEMAPELTPSLVRLIQSPPRPLRQADLESETETSVSIDISEELRRVGASKHAPEEPGEPVSIRHDVATPPFSPVPVIQAEAPTPRVTTPPTSPRQQLRATVTTNEVKAAQEEEVKEEEENKEEDEEDMIEQDQPKPIMMSVALGRDEPMTLDMPDTVKAPSPTQKPQEEAPGSPDLSSLSSDSSLTETINEVFSDGQWLLSEGEAVGVPLNHAKRKELLLHRNHRCTGDVSSASTLRDTEDLAADDYDLPQSEGEILITGLPAPEEDSMLDLLAELQRNPFEAAHKDLPGPHIRQILSGPQPRMVMSNTGRSLGEISIGQVPPSQMAMETRNRERQVTDQEANHLDSDSDLRTKYTKTEKTKSQDELRKPHSRSPSPKVDRSSRSPSPGQKTRPTLPNQRTSRSPSPQKKLQIDSRGRPRAAHLQYQPVLSEGAPKPTRGKTQLSLGRRSSDSWLSQNSDRGMRGSRSSYLTESVSRSADSPSFRRTGEGAILTSSLKSRNSAGVKKSVEFDLSGTYERTRDSSGPLTDYSQSYSQSFGMTDSLEDSLDESELKNIGQSTEYRSGVERLTLRIPSSADGGDSDLSEIDLTNNS</sequence>
<feature type="region of interest" description="Disordered" evidence="2">
    <location>
        <begin position="888"/>
        <end position="936"/>
    </location>
</feature>
<dbReference type="Proteomes" id="UP001165740">
    <property type="component" value="Chromosome 3"/>
</dbReference>
<evidence type="ECO:0000313" key="5">
    <source>
        <dbReference type="RefSeq" id="XP_055878659.1"/>
    </source>
</evidence>
<keyword evidence="3" id="KW-1185">Reference proteome</keyword>
<feature type="region of interest" description="Disordered" evidence="2">
    <location>
        <begin position="473"/>
        <end position="535"/>
    </location>
</feature>
<dbReference type="OrthoDB" id="10057439at2759"/>
<feature type="compositionally biased region" description="Low complexity" evidence="2">
    <location>
        <begin position="1478"/>
        <end position="1490"/>
    </location>
</feature>
<dbReference type="GO" id="GO:0005814">
    <property type="term" value="C:centriole"/>
    <property type="evidence" value="ECO:0007669"/>
    <property type="project" value="TreeGrafter"/>
</dbReference>
<feature type="compositionally biased region" description="Polar residues" evidence="2">
    <location>
        <begin position="18"/>
        <end position="42"/>
    </location>
</feature>
<feature type="compositionally biased region" description="Polar residues" evidence="2">
    <location>
        <begin position="1828"/>
        <end position="1840"/>
    </location>
</feature>
<organism evidence="3 5">
    <name type="scientific">Biomphalaria glabrata</name>
    <name type="common">Bloodfluke planorb</name>
    <name type="synonym">Freshwater snail</name>
    <dbReference type="NCBI Taxonomy" id="6526"/>
    <lineage>
        <taxon>Eukaryota</taxon>
        <taxon>Metazoa</taxon>
        <taxon>Spiralia</taxon>
        <taxon>Lophotrochozoa</taxon>
        <taxon>Mollusca</taxon>
        <taxon>Gastropoda</taxon>
        <taxon>Heterobranchia</taxon>
        <taxon>Euthyneura</taxon>
        <taxon>Panpulmonata</taxon>
        <taxon>Hygrophila</taxon>
        <taxon>Lymnaeoidea</taxon>
        <taxon>Planorbidae</taxon>
        <taxon>Biomphalaria</taxon>
    </lineage>
</organism>
<feature type="compositionally biased region" description="Polar residues" evidence="2">
    <location>
        <begin position="1757"/>
        <end position="1786"/>
    </location>
</feature>
<feature type="compositionally biased region" description="Polar residues" evidence="2">
    <location>
        <begin position="1689"/>
        <end position="1714"/>
    </location>
</feature>
<feature type="region of interest" description="Disordered" evidence="2">
    <location>
        <begin position="1238"/>
        <end position="1302"/>
    </location>
</feature>
<dbReference type="Pfam" id="PF15324">
    <property type="entry name" value="TALPID3"/>
    <property type="match status" value="1"/>
</dbReference>
<feature type="region of interest" description="Disordered" evidence="2">
    <location>
        <begin position="250"/>
        <end position="269"/>
    </location>
</feature>
<evidence type="ECO:0000256" key="2">
    <source>
        <dbReference type="SAM" id="MobiDB-lite"/>
    </source>
</evidence>
<feature type="region of interest" description="Disordered" evidence="2">
    <location>
        <begin position="18"/>
        <end position="103"/>
    </location>
</feature>
<proteinExistence type="predicted"/>